<dbReference type="GO" id="GO:0050667">
    <property type="term" value="P:homocysteine metabolic process"/>
    <property type="evidence" value="ECO:0007669"/>
    <property type="project" value="TreeGrafter"/>
</dbReference>
<dbReference type="SUPFAM" id="SSF63380">
    <property type="entry name" value="Riboflavin synthase domain-like"/>
    <property type="match status" value="1"/>
</dbReference>
<feature type="domain" description="Flavodoxin-like" evidence="14">
    <location>
        <begin position="4"/>
        <end position="158"/>
    </location>
</feature>
<dbReference type="Gene3D" id="1.20.990.10">
    <property type="entry name" value="NADPH-cytochrome p450 Reductase, Chain A, domain 3"/>
    <property type="match status" value="1"/>
</dbReference>
<feature type="domain" description="FAD-binding FR-type" evidence="15">
    <location>
        <begin position="318"/>
        <end position="687"/>
    </location>
</feature>
<evidence type="ECO:0000256" key="11">
    <source>
        <dbReference type="ARBA" id="ARBA00039088"/>
    </source>
</evidence>
<keyword evidence="8" id="KW-0521">NADP</keyword>
<dbReference type="InterPro" id="IPR017938">
    <property type="entry name" value="Riboflavin_synthase-like_b-brl"/>
</dbReference>
<keyword evidence="6" id="KW-0949">S-adenosyl-L-methionine</keyword>
<dbReference type="PANTHER" id="PTHR19384:SF84">
    <property type="entry name" value="METHIONINE SYNTHASE REDUCTASE"/>
    <property type="match status" value="1"/>
</dbReference>
<evidence type="ECO:0000256" key="9">
    <source>
        <dbReference type="ARBA" id="ARBA00023002"/>
    </source>
</evidence>
<feature type="region of interest" description="Disordered" evidence="13">
    <location>
        <begin position="434"/>
        <end position="456"/>
    </location>
</feature>
<sequence length="923" mass="103057">MKTLKVYFATESGNSEGIANEIHREGTKKGYLVSSHDFNTFLKEKVSPEAFYVFIISTFGDGDPPTDSAASFRKIGRIARNFKKLDSGSKDSSESEYSQLKYAVLGLGDTNYSRFCNSSKTLIKHFETLKATSFYEAGFADDGTGMEQVVEPWVENLWSAIEKQSSGNSDGSAEPKPGNSISEIQDSKQSITSDVPETVEQLKTLSVNEVTTDEKEKVDLSSFYWNTFRTLKNTTNRKLNLDFSSFVNISKLQGVPKPIPSNLKLVKPKNCNIDSKSFADNLDLNKDVDFPSKMRYPQWLFTTNNNEGKFEYDSTLVDRVFLAKVAKVQSLTYKGASKRTLLFELDISPEIQTKQENSQSHVGLIGNEQAMNEWEAGDSFGILAPNDPNVVSAILNRVKVEKEKWHVPISLVGDAGGVGHHLKPFVVSLAEHENVQESTNEDPIVKENTDNSESGNSSLNSLFPTLFELFTYKIDITSCPKKQVLRVLSDYCSDPKEKTQLLILSSRSGTALYNTLRSESMMASILDVLNTFPSCDVPVETLLDILPPLTARPFSIASTPLSKTNMWRFGFNVVEHKLDGINELPDLQKEVKHDDDQGSTQLETVRYGVCTSFLDSIVGHPKHLENSPDSILPKFVLSDTLKLNSALKYVRELTPNELETNKDDKHGKNTIYIPVYYRQEMGKFRLAKLGDSETENHVENSVNGIEASPESTVSGKGKPSILISAGTGVTPFMGFIEQRLFEMVTKNITNPGLELYFGCRSYEKDFLFRKELEFYRNEGVLTQLKVSFSRENPSSVKQTMFLDGTGGNNTQQHAEIKYVQDILKQEPKSNEISGTIKKILYSDATVYVCGDALGMGKDVHSVLAGLLVQASAIEHHKQKILELVPADHPGFKDVNENKPISLVQANLILNIWAEIGKYKRDLW</sequence>
<proteinExistence type="predicted"/>
<evidence type="ECO:0000256" key="3">
    <source>
        <dbReference type="ARBA" id="ARBA00022605"/>
    </source>
</evidence>
<dbReference type="Gene3D" id="2.40.30.10">
    <property type="entry name" value="Translation factors"/>
    <property type="match status" value="1"/>
</dbReference>
<evidence type="ECO:0000256" key="2">
    <source>
        <dbReference type="ARBA" id="ARBA00001974"/>
    </source>
</evidence>
<dbReference type="Gene3D" id="3.40.50.360">
    <property type="match status" value="1"/>
</dbReference>
<evidence type="ECO:0000256" key="6">
    <source>
        <dbReference type="ARBA" id="ARBA00022691"/>
    </source>
</evidence>
<dbReference type="AlphaFoldDB" id="A0A2T9ZJH0"/>
<evidence type="ECO:0000256" key="8">
    <source>
        <dbReference type="ARBA" id="ARBA00022857"/>
    </source>
</evidence>
<dbReference type="STRING" id="133381.A0A2T9ZJH0"/>
<dbReference type="PRINTS" id="PR00369">
    <property type="entry name" value="FLAVODOXIN"/>
</dbReference>
<comment type="caution">
    <text evidence="16">The sequence shown here is derived from an EMBL/GenBank/DDBJ whole genome shotgun (WGS) entry which is preliminary data.</text>
</comment>
<dbReference type="PANTHER" id="PTHR19384">
    <property type="entry name" value="NITRIC OXIDE SYNTHASE-RELATED"/>
    <property type="match status" value="1"/>
</dbReference>
<dbReference type="Gene3D" id="3.40.50.80">
    <property type="entry name" value="Nucleotide-binding domain of ferredoxin-NADP reductase (FNR) module"/>
    <property type="match status" value="1"/>
</dbReference>
<dbReference type="PROSITE" id="PS51384">
    <property type="entry name" value="FAD_FR"/>
    <property type="match status" value="1"/>
</dbReference>
<evidence type="ECO:0000256" key="4">
    <source>
        <dbReference type="ARBA" id="ARBA00022630"/>
    </source>
</evidence>
<keyword evidence="10" id="KW-0486">Methionine biosynthesis</keyword>
<evidence type="ECO:0000256" key="13">
    <source>
        <dbReference type="SAM" id="MobiDB-lite"/>
    </source>
</evidence>
<dbReference type="InterPro" id="IPR008254">
    <property type="entry name" value="Flavodoxin/NO_synth"/>
</dbReference>
<evidence type="ECO:0000256" key="10">
    <source>
        <dbReference type="ARBA" id="ARBA00023167"/>
    </source>
</evidence>
<evidence type="ECO:0000256" key="5">
    <source>
        <dbReference type="ARBA" id="ARBA00022643"/>
    </source>
</evidence>
<evidence type="ECO:0000313" key="17">
    <source>
        <dbReference type="Proteomes" id="UP000245609"/>
    </source>
</evidence>
<dbReference type="EC" id="1.16.1.8" evidence="11"/>
<dbReference type="EMBL" id="MBFS01000095">
    <property type="protein sequence ID" value="PVV04667.1"/>
    <property type="molecule type" value="Genomic_DNA"/>
</dbReference>
<dbReference type="Pfam" id="PF00667">
    <property type="entry name" value="FAD_binding_1"/>
    <property type="match status" value="1"/>
</dbReference>
<dbReference type="InterPro" id="IPR001094">
    <property type="entry name" value="Flavdoxin-like"/>
</dbReference>
<reference evidence="16 17" key="1">
    <citation type="journal article" date="2018" name="MBio">
        <title>Comparative Genomics Reveals the Core Gene Toolbox for the Fungus-Insect Symbiosis.</title>
        <authorList>
            <person name="Wang Y."/>
            <person name="Stata M."/>
            <person name="Wang W."/>
            <person name="Stajich J.E."/>
            <person name="White M.M."/>
            <person name="Moncalvo J.M."/>
        </authorList>
    </citation>
    <scope>NUCLEOTIDE SEQUENCE [LARGE SCALE GENOMIC DNA]</scope>
    <source>
        <strain evidence="16 17">SC-DP-2</strain>
    </source>
</reference>
<evidence type="ECO:0000259" key="14">
    <source>
        <dbReference type="PROSITE" id="PS50902"/>
    </source>
</evidence>
<name>A0A2T9ZJH0_9FUNG</name>
<evidence type="ECO:0000256" key="1">
    <source>
        <dbReference type="ARBA" id="ARBA00001917"/>
    </source>
</evidence>
<dbReference type="GO" id="GO:0030586">
    <property type="term" value="F:[methionine synthase] reductase (NADPH) activity"/>
    <property type="evidence" value="ECO:0007669"/>
    <property type="project" value="UniProtKB-EC"/>
</dbReference>
<gene>
    <name evidence="16" type="ORF">BB560_000823</name>
</gene>
<dbReference type="InterPro" id="IPR017927">
    <property type="entry name" value="FAD-bd_FR_type"/>
</dbReference>
<dbReference type="GO" id="GO:0010181">
    <property type="term" value="F:FMN binding"/>
    <property type="evidence" value="ECO:0007669"/>
    <property type="project" value="InterPro"/>
</dbReference>
<keyword evidence="4" id="KW-0285">Flavoprotein</keyword>
<evidence type="ECO:0000256" key="7">
    <source>
        <dbReference type="ARBA" id="ARBA00022827"/>
    </source>
</evidence>
<evidence type="ECO:0000256" key="12">
    <source>
        <dbReference type="ARBA" id="ARBA00040659"/>
    </source>
</evidence>
<keyword evidence="17" id="KW-1185">Reference proteome</keyword>
<dbReference type="InterPro" id="IPR001433">
    <property type="entry name" value="OxRdtase_FAD/NAD-bd"/>
</dbReference>
<keyword evidence="9" id="KW-0560">Oxidoreductase</keyword>
<dbReference type="GO" id="GO:0009086">
    <property type="term" value="P:methionine biosynthetic process"/>
    <property type="evidence" value="ECO:0007669"/>
    <property type="project" value="UniProtKB-KW"/>
</dbReference>
<organism evidence="16 17">
    <name type="scientific">Smittium megazygosporum</name>
    <dbReference type="NCBI Taxonomy" id="133381"/>
    <lineage>
        <taxon>Eukaryota</taxon>
        <taxon>Fungi</taxon>
        <taxon>Fungi incertae sedis</taxon>
        <taxon>Zoopagomycota</taxon>
        <taxon>Kickxellomycotina</taxon>
        <taxon>Harpellomycetes</taxon>
        <taxon>Harpellales</taxon>
        <taxon>Legeriomycetaceae</taxon>
        <taxon>Smittium</taxon>
    </lineage>
</organism>
<keyword evidence="3" id="KW-0028">Amino-acid biosynthesis</keyword>
<accession>A0A2T9ZJH0</accession>
<feature type="compositionally biased region" description="Polar residues" evidence="13">
    <location>
        <begin position="179"/>
        <end position="195"/>
    </location>
</feature>
<protein>
    <recommendedName>
        <fullName evidence="12">Methionine synthase reductase</fullName>
        <ecNumber evidence="11">1.16.1.8</ecNumber>
    </recommendedName>
</protein>
<dbReference type="PROSITE" id="PS50902">
    <property type="entry name" value="FLAVODOXIN_LIKE"/>
    <property type="match status" value="1"/>
</dbReference>
<dbReference type="InterPro" id="IPR003097">
    <property type="entry name" value="CysJ-like_FAD-binding"/>
</dbReference>
<comment type="cofactor">
    <cofactor evidence="1">
        <name>FMN</name>
        <dbReference type="ChEBI" id="CHEBI:58210"/>
    </cofactor>
</comment>
<evidence type="ECO:0000259" key="15">
    <source>
        <dbReference type="PROSITE" id="PS51384"/>
    </source>
</evidence>
<dbReference type="SUPFAM" id="SSF52218">
    <property type="entry name" value="Flavoproteins"/>
    <property type="match status" value="1"/>
</dbReference>
<dbReference type="SUPFAM" id="SSF52343">
    <property type="entry name" value="Ferredoxin reductase-like, C-terminal NADP-linked domain"/>
    <property type="match status" value="1"/>
</dbReference>
<dbReference type="Proteomes" id="UP000245609">
    <property type="component" value="Unassembled WGS sequence"/>
</dbReference>
<dbReference type="InterPro" id="IPR029039">
    <property type="entry name" value="Flavoprotein-like_sf"/>
</dbReference>
<evidence type="ECO:0000313" key="16">
    <source>
        <dbReference type="EMBL" id="PVV04667.1"/>
    </source>
</evidence>
<feature type="region of interest" description="Disordered" evidence="13">
    <location>
        <begin position="164"/>
        <end position="195"/>
    </location>
</feature>
<dbReference type="Pfam" id="PF00258">
    <property type="entry name" value="Flavodoxin_1"/>
    <property type="match status" value="1"/>
</dbReference>
<dbReference type="InterPro" id="IPR039261">
    <property type="entry name" value="FNR_nucleotide-bd"/>
</dbReference>
<dbReference type="GO" id="GO:0005829">
    <property type="term" value="C:cytosol"/>
    <property type="evidence" value="ECO:0007669"/>
    <property type="project" value="TreeGrafter"/>
</dbReference>
<comment type="cofactor">
    <cofactor evidence="2">
        <name>FAD</name>
        <dbReference type="ChEBI" id="CHEBI:57692"/>
    </cofactor>
</comment>
<dbReference type="InterPro" id="IPR023173">
    <property type="entry name" value="NADPH_Cyt_P450_Rdtase_alpha"/>
</dbReference>
<keyword evidence="5" id="KW-0288">FMN</keyword>
<dbReference type="OrthoDB" id="1856718at2759"/>
<keyword evidence="7" id="KW-0274">FAD</keyword>
<dbReference type="GO" id="GO:0050660">
    <property type="term" value="F:flavin adenine dinucleotide binding"/>
    <property type="evidence" value="ECO:0007669"/>
    <property type="project" value="TreeGrafter"/>
</dbReference>
<dbReference type="Pfam" id="PF00175">
    <property type="entry name" value="NAD_binding_1"/>
    <property type="match status" value="1"/>
</dbReference>